<keyword evidence="1 3" id="KW-0413">Isomerase</keyword>
<dbReference type="InterPro" id="IPR044087">
    <property type="entry name" value="NahD-like"/>
</dbReference>
<reference evidence="3 4" key="1">
    <citation type="submission" date="2021-08" db="EMBL/GenBank/DDBJ databases">
        <authorList>
            <person name="Tuo L."/>
        </authorList>
    </citation>
    <scope>NUCLEOTIDE SEQUENCE [LARGE SCALE GENOMIC DNA]</scope>
    <source>
        <strain evidence="3 4">JCM 31229</strain>
    </source>
</reference>
<gene>
    <name evidence="3" type="ORF">K7G82_18505</name>
</gene>
<comment type="caution">
    <text evidence="3">The sequence shown here is derived from an EMBL/GenBank/DDBJ whole genome shotgun (WGS) entry which is preliminary data.</text>
</comment>
<dbReference type="EMBL" id="JAINVV010000008">
    <property type="protein sequence ID" value="MBY8824302.1"/>
    <property type="molecule type" value="Genomic_DNA"/>
</dbReference>
<name>A0ABS7PSI3_9SPHN</name>
<evidence type="ECO:0000256" key="1">
    <source>
        <dbReference type="PIRNR" id="PIRNR006386"/>
    </source>
</evidence>
<dbReference type="InterPro" id="IPR001853">
    <property type="entry name" value="DSBA-like_thioredoxin_dom"/>
</dbReference>
<protein>
    <recommendedName>
        <fullName evidence="1">2-hydroxychromene-2-carboxylate isomerase</fullName>
        <ecNumber evidence="1">5.99.1.4</ecNumber>
    </recommendedName>
</protein>
<evidence type="ECO:0000313" key="3">
    <source>
        <dbReference type="EMBL" id="MBY8824302.1"/>
    </source>
</evidence>
<dbReference type="GO" id="GO:0016853">
    <property type="term" value="F:isomerase activity"/>
    <property type="evidence" value="ECO:0007669"/>
    <property type="project" value="UniProtKB-KW"/>
</dbReference>
<dbReference type="PANTHER" id="PTHR42943:SF2">
    <property type="entry name" value="GLUTATHIONE S-TRANSFERASE KAPPA 1"/>
    <property type="match status" value="1"/>
</dbReference>
<feature type="domain" description="DSBA-like thioredoxin" evidence="2">
    <location>
        <begin position="3"/>
        <end position="199"/>
    </location>
</feature>
<evidence type="ECO:0000259" key="2">
    <source>
        <dbReference type="Pfam" id="PF01323"/>
    </source>
</evidence>
<comment type="similarity">
    <text evidence="1">Belongs to the GST superfamily. NadH family.</text>
</comment>
<proteinExistence type="inferred from homology"/>
<dbReference type="PANTHER" id="PTHR42943">
    <property type="entry name" value="GLUTATHIONE S-TRANSFERASE KAPPA"/>
    <property type="match status" value="1"/>
</dbReference>
<dbReference type="PIRSF" id="PIRSF006386">
    <property type="entry name" value="HCCAis_GSTk"/>
    <property type="match status" value="1"/>
</dbReference>
<accession>A0ABS7PSI3</accession>
<keyword evidence="4" id="KW-1185">Reference proteome</keyword>
<evidence type="ECO:0000313" key="4">
    <source>
        <dbReference type="Proteomes" id="UP000706039"/>
    </source>
</evidence>
<dbReference type="Proteomes" id="UP000706039">
    <property type="component" value="Unassembled WGS sequence"/>
</dbReference>
<dbReference type="InterPro" id="IPR036249">
    <property type="entry name" value="Thioredoxin-like_sf"/>
</dbReference>
<dbReference type="CDD" id="cd03022">
    <property type="entry name" value="DsbA_HCCA_Iso"/>
    <property type="match status" value="1"/>
</dbReference>
<dbReference type="RefSeq" id="WP_222991375.1">
    <property type="nucleotide sequence ID" value="NZ_JAINVV010000008.1"/>
</dbReference>
<dbReference type="EC" id="5.99.1.4" evidence="1"/>
<dbReference type="Gene3D" id="3.40.30.10">
    <property type="entry name" value="Glutaredoxin"/>
    <property type="match status" value="1"/>
</dbReference>
<organism evidence="3 4">
    <name type="scientific">Sphingomonas colocasiae</name>
    <dbReference type="NCBI Taxonomy" id="1848973"/>
    <lineage>
        <taxon>Bacteria</taxon>
        <taxon>Pseudomonadati</taxon>
        <taxon>Pseudomonadota</taxon>
        <taxon>Alphaproteobacteria</taxon>
        <taxon>Sphingomonadales</taxon>
        <taxon>Sphingomonadaceae</taxon>
        <taxon>Sphingomonas</taxon>
    </lineage>
</organism>
<dbReference type="InterPro" id="IPR014440">
    <property type="entry name" value="HCCAis_GSTk"/>
</dbReference>
<dbReference type="InterPro" id="IPR051924">
    <property type="entry name" value="GST_Kappa/NadH"/>
</dbReference>
<dbReference type="SUPFAM" id="SSF52833">
    <property type="entry name" value="Thioredoxin-like"/>
    <property type="match status" value="1"/>
</dbReference>
<dbReference type="Pfam" id="PF01323">
    <property type="entry name" value="DSBA"/>
    <property type="match status" value="1"/>
</dbReference>
<comment type="catalytic activity">
    <reaction evidence="1">
        <text>2-hydroxychromene-2-carboxylate = (3E)-4-(2-hydroxyphenyl)-2-oxobut-3-enoate</text>
        <dbReference type="Rhea" id="RHEA:27401"/>
        <dbReference type="ChEBI" id="CHEBI:59350"/>
        <dbReference type="ChEBI" id="CHEBI:59353"/>
        <dbReference type="EC" id="5.99.1.4"/>
    </reaction>
</comment>
<sequence length="204" mass="22853">MKLEFFFDCSSPWTYLAFERIQPLAAEFGVPILWRPVLVGGIFNAVNPGVEFFNAVDRMPKRKIDYLLKDMQDWARATGVEIAFPPKGHPVNSVKVMRACLVLEPEGKLVPFARAAFRAYFGEERLLSDDAVIAGLCREVGVAPEPLLARIAEQDIKDALRANVDEAIARGAFGSPTIFLDDTDMYFGVDRLQLLRLAMKRKTS</sequence>